<dbReference type="Proteomes" id="UP000664940">
    <property type="component" value="Unassembled WGS sequence"/>
</dbReference>
<organism evidence="2 3">
    <name type="scientific">Phyllostomus discolor</name>
    <name type="common">pale spear-nosed bat</name>
    <dbReference type="NCBI Taxonomy" id="89673"/>
    <lineage>
        <taxon>Eukaryota</taxon>
        <taxon>Metazoa</taxon>
        <taxon>Chordata</taxon>
        <taxon>Craniata</taxon>
        <taxon>Vertebrata</taxon>
        <taxon>Euteleostomi</taxon>
        <taxon>Mammalia</taxon>
        <taxon>Eutheria</taxon>
        <taxon>Laurasiatheria</taxon>
        <taxon>Chiroptera</taxon>
        <taxon>Yangochiroptera</taxon>
        <taxon>Phyllostomidae</taxon>
        <taxon>Phyllostominae</taxon>
        <taxon>Phyllostomus</taxon>
    </lineage>
</organism>
<accession>A0A833ZFG0</accession>
<feature type="coiled-coil region" evidence="1">
    <location>
        <begin position="71"/>
        <end position="105"/>
    </location>
</feature>
<proteinExistence type="predicted"/>
<evidence type="ECO:0000313" key="3">
    <source>
        <dbReference type="Proteomes" id="UP000664940"/>
    </source>
</evidence>
<name>A0A833ZFG0_9CHIR</name>
<dbReference type="EMBL" id="JABVXQ010000008">
    <property type="protein sequence ID" value="KAF6092910.1"/>
    <property type="molecule type" value="Genomic_DNA"/>
</dbReference>
<sequence>MAAAWGEGMGWGLLALPGAPATSPYGQPSALGQQAGVGGTACPSGIGAEAPPPAILLHLGLQAPQTAPPHVRRVKAALARKEEAVNSLRKQHEAAVRRADHLEELLQQRRRPLRSAK</sequence>
<evidence type="ECO:0000313" key="2">
    <source>
        <dbReference type="EMBL" id="KAF6092910.1"/>
    </source>
</evidence>
<keyword evidence="1" id="KW-0175">Coiled coil</keyword>
<dbReference type="AlphaFoldDB" id="A0A833ZFG0"/>
<gene>
    <name evidence="2" type="ORF">HJG60_002644</name>
</gene>
<evidence type="ECO:0000256" key="1">
    <source>
        <dbReference type="SAM" id="Coils"/>
    </source>
</evidence>
<comment type="caution">
    <text evidence="2">The sequence shown here is derived from an EMBL/GenBank/DDBJ whole genome shotgun (WGS) entry which is preliminary data.</text>
</comment>
<reference evidence="2 3" key="1">
    <citation type="journal article" date="2020" name="Nature">
        <title>Six reference-quality genomes reveal evolution of bat adaptations.</title>
        <authorList>
            <person name="Jebb D."/>
            <person name="Huang Z."/>
            <person name="Pippel M."/>
            <person name="Hughes G.M."/>
            <person name="Lavrichenko K."/>
            <person name="Devanna P."/>
            <person name="Winkler S."/>
            <person name="Jermiin L.S."/>
            <person name="Skirmuntt E.C."/>
            <person name="Katzourakis A."/>
            <person name="Burkitt-Gray L."/>
            <person name="Ray D.A."/>
            <person name="Sullivan K.A.M."/>
            <person name="Roscito J.G."/>
            <person name="Kirilenko B.M."/>
            <person name="Davalos L.M."/>
            <person name="Corthals A.P."/>
            <person name="Power M.L."/>
            <person name="Jones G."/>
            <person name="Ransome R.D."/>
            <person name="Dechmann D.K.N."/>
            <person name="Locatelli A.G."/>
            <person name="Puechmaille S.J."/>
            <person name="Fedrigo O."/>
            <person name="Jarvis E.D."/>
            <person name="Hiller M."/>
            <person name="Vernes S.C."/>
            <person name="Myers E.W."/>
            <person name="Teeling E.C."/>
        </authorList>
    </citation>
    <scope>NUCLEOTIDE SEQUENCE [LARGE SCALE GENOMIC DNA]</scope>
    <source>
        <strain evidence="2">Bat1K_MPI-CBG_1</strain>
    </source>
</reference>
<protein>
    <submittedName>
        <fullName evidence="2">Centrosomal protein 131</fullName>
    </submittedName>
</protein>